<evidence type="ECO:0008006" key="3">
    <source>
        <dbReference type="Google" id="ProtNLM"/>
    </source>
</evidence>
<proteinExistence type="predicted"/>
<gene>
    <name evidence="1" type="ORF">AUR64_11570</name>
</gene>
<sequence length="105" mass="10736">MDVTAELTLTVEGEDVRVAGFGELVVVDAPTLSGALALLRGTKQLPTEQFGENVRAADVTVDIRVDGVSVARLGPGLRPGYLSRALGVAPARLSLGGAALALLRG</sequence>
<name>A0A0W1RBM9_9EURY</name>
<dbReference type="Proteomes" id="UP000054387">
    <property type="component" value="Unassembled WGS sequence"/>
</dbReference>
<comment type="caution">
    <text evidence="1">The sequence shown here is derived from an EMBL/GenBank/DDBJ whole genome shotgun (WGS) entry which is preliminary data.</text>
</comment>
<dbReference type="AlphaFoldDB" id="A0A0W1RBM9"/>
<reference evidence="1 2" key="1">
    <citation type="submission" date="2015-12" db="EMBL/GenBank/DDBJ databases">
        <title>Haloprofundus marisrubri gen. nov., sp. nov., an extremely halophilic archaeon isolated from the Discovery deep brine-seawater interface in the Red Sea.</title>
        <authorList>
            <person name="Zhang G."/>
            <person name="Stingl U."/>
            <person name="Rashid M."/>
        </authorList>
    </citation>
    <scope>NUCLEOTIDE SEQUENCE [LARGE SCALE GENOMIC DNA]</scope>
    <source>
        <strain evidence="1 2">SB9</strain>
    </source>
</reference>
<protein>
    <recommendedName>
        <fullName evidence="3">Peptide ABC transporter ATP-binding protein</fullName>
    </recommendedName>
</protein>
<dbReference type="EMBL" id="LOPU01000018">
    <property type="protein sequence ID" value="KTG10517.1"/>
    <property type="molecule type" value="Genomic_DNA"/>
</dbReference>
<evidence type="ECO:0000313" key="1">
    <source>
        <dbReference type="EMBL" id="KTG10517.1"/>
    </source>
</evidence>
<keyword evidence="2" id="KW-1185">Reference proteome</keyword>
<accession>A0A0W1RBM9</accession>
<organism evidence="1 2">
    <name type="scientific">Haloprofundus marisrubri</name>
    <dbReference type="NCBI Taxonomy" id="1514971"/>
    <lineage>
        <taxon>Archaea</taxon>
        <taxon>Methanobacteriati</taxon>
        <taxon>Methanobacteriota</taxon>
        <taxon>Stenosarchaea group</taxon>
        <taxon>Halobacteria</taxon>
        <taxon>Halobacteriales</taxon>
        <taxon>Haloferacaceae</taxon>
        <taxon>Haloprofundus</taxon>
    </lineage>
</organism>
<evidence type="ECO:0000313" key="2">
    <source>
        <dbReference type="Proteomes" id="UP000054387"/>
    </source>
</evidence>
<dbReference type="STRING" id="1514971.AUR64_11570"/>